<evidence type="ECO:0000256" key="1">
    <source>
        <dbReference type="SAM" id="MobiDB-lite"/>
    </source>
</evidence>
<dbReference type="Proteomes" id="UP000460272">
    <property type="component" value="Unassembled WGS sequence"/>
</dbReference>
<dbReference type="CDD" id="cd00118">
    <property type="entry name" value="LysM"/>
    <property type="match status" value="2"/>
</dbReference>
<feature type="compositionally biased region" description="Low complexity" evidence="1">
    <location>
        <begin position="234"/>
        <end position="245"/>
    </location>
</feature>
<accession>A0A6P2BPW7</accession>
<dbReference type="InterPro" id="IPR036779">
    <property type="entry name" value="LysM_dom_sf"/>
</dbReference>
<keyword evidence="2" id="KW-0472">Membrane</keyword>
<dbReference type="AlphaFoldDB" id="A0A6P2BPW7"/>
<dbReference type="Pfam" id="PF01476">
    <property type="entry name" value="LysM"/>
    <property type="match status" value="2"/>
</dbReference>
<comment type="caution">
    <text evidence="4">The sequence shown here is derived from an EMBL/GenBank/DDBJ whole genome shotgun (WGS) entry which is preliminary data.</text>
</comment>
<feature type="region of interest" description="Disordered" evidence="1">
    <location>
        <begin position="233"/>
        <end position="299"/>
    </location>
</feature>
<protein>
    <submittedName>
        <fullName evidence="4">LysM peptidoglycan-binding domain-containing protein</fullName>
    </submittedName>
</protein>
<organism evidence="4 5">
    <name type="scientific">Trebonia kvetii</name>
    <dbReference type="NCBI Taxonomy" id="2480626"/>
    <lineage>
        <taxon>Bacteria</taxon>
        <taxon>Bacillati</taxon>
        <taxon>Actinomycetota</taxon>
        <taxon>Actinomycetes</taxon>
        <taxon>Streptosporangiales</taxon>
        <taxon>Treboniaceae</taxon>
        <taxon>Trebonia</taxon>
    </lineage>
</organism>
<reference evidence="4 5" key="1">
    <citation type="submission" date="2018-11" db="EMBL/GenBank/DDBJ databases">
        <title>Trebonia kvetii gen.nov., sp.nov., a novel acidophilic actinobacterium, and proposal of the new actinobacterial family Treboniaceae fam. nov.</title>
        <authorList>
            <person name="Rapoport D."/>
            <person name="Sagova-Mareckova M."/>
            <person name="Sedlacek I."/>
            <person name="Provaznik J."/>
            <person name="Kralova S."/>
            <person name="Pavlinic D."/>
            <person name="Benes V."/>
            <person name="Kopecky J."/>
        </authorList>
    </citation>
    <scope>NUCLEOTIDE SEQUENCE [LARGE SCALE GENOMIC DNA]</scope>
    <source>
        <strain evidence="4 5">15Tr583</strain>
    </source>
</reference>
<feature type="domain" description="LysM" evidence="3">
    <location>
        <begin position="184"/>
        <end position="233"/>
    </location>
</feature>
<feature type="domain" description="LysM" evidence="3">
    <location>
        <begin position="128"/>
        <end position="177"/>
    </location>
</feature>
<evidence type="ECO:0000259" key="3">
    <source>
        <dbReference type="PROSITE" id="PS51782"/>
    </source>
</evidence>
<dbReference type="SUPFAM" id="SSF54106">
    <property type="entry name" value="LysM domain"/>
    <property type="match status" value="2"/>
</dbReference>
<name>A0A6P2BPW7_9ACTN</name>
<dbReference type="PROSITE" id="PS51782">
    <property type="entry name" value="LYSM"/>
    <property type="match status" value="2"/>
</dbReference>
<dbReference type="OrthoDB" id="1404170at2"/>
<evidence type="ECO:0000313" key="4">
    <source>
        <dbReference type="EMBL" id="TVZ01149.1"/>
    </source>
</evidence>
<evidence type="ECO:0000313" key="5">
    <source>
        <dbReference type="Proteomes" id="UP000460272"/>
    </source>
</evidence>
<feature type="transmembrane region" description="Helical" evidence="2">
    <location>
        <begin position="311"/>
        <end position="336"/>
    </location>
</feature>
<dbReference type="PANTHER" id="PTHR34700">
    <property type="entry name" value="POTASSIUM BINDING PROTEIN KBP"/>
    <property type="match status" value="1"/>
</dbReference>
<evidence type="ECO:0000256" key="2">
    <source>
        <dbReference type="SAM" id="Phobius"/>
    </source>
</evidence>
<dbReference type="Gene3D" id="3.10.350.10">
    <property type="entry name" value="LysM domain"/>
    <property type="match status" value="2"/>
</dbReference>
<dbReference type="InterPro" id="IPR018392">
    <property type="entry name" value="LysM"/>
</dbReference>
<dbReference type="PANTHER" id="PTHR34700:SF4">
    <property type="entry name" value="PHAGE-LIKE ELEMENT PBSX PROTEIN XKDP"/>
    <property type="match status" value="1"/>
</dbReference>
<dbReference type="InterPro" id="IPR052196">
    <property type="entry name" value="Bact_Kbp"/>
</dbReference>
<keyword evidence="2" id="KW-1133">Transmembrane helix</keyword>
<proteinExistence type="predicted"/>
<gene>
    <name evidence="4" type="ORF">EAS64_33185</name>
</gene>
<dbReference type="EMBL" id="RPFW01000007">
    <property type="protein sequence ID" value="TVZ01149.1"/>
    <property type="molecule type" value="Genomic_DNA"/>
</dbReference>
<keyword evidence="2" id="KW-0812">Transmembrane</keyword>
<dbReference type="SMART" id="SM00257">
    <property type="entry name" value="LysM"/>
    <property type="match status" value="2"/>
</dbReference>
<keyword evidence="5" id="KW-1185">Reference proteome</keyword>
<sequence>MAGASSRRDAGLACLPAGGAASLSPFLPTGSCPWRRPAASGADSLRKESDPTVRMWTKSACVLLAWSIVLIVTAAGLKQPARPAQANTRNANSTQVITLTSALAASTPFITTAHTTAKTAVETAAKTARYVVQPGDTLSGIAARFGLPGGWRALYAANRTGIGPDPNIIRTGTVLTVPGPVVPARYSVAAGDTLSGIAARFGLPGGWRALYAANRTAIGPDPNIIRTGTVLIIPRPATARTPTTAHPEHRPHRTPPPTAHPGDHSHQPAPPTTHPGDRVHQPPPPSGGRHGGTQGLTPVRTRAPVATGMPAWLTVLLLAVGVVIGGAFLLHLIMAVGRRESRAAVRAALVQSAPVVKEPASGSPAADKACIVLADHDRLIVTRSSADDTIYVLRPPGADPAAILRVARLVLAEASYRDLAEHLGLPASWPIIEADYHRLVVTHSAADNTVYVLRPPGEDPLAVLRAARLVLQEEPYEELASQLGVPASWPLE</sequence>